<keyword evidence="2" id="KW-1185">Reference proteome</keyword>
<dbReference type="EMBL" id="MN032614">
    <property type="protein sequence ID" value="QDJ96741.1"/>
    <property type="molecule type" value="Genomic_DNA"/>
</dbReference>
<accession>A0A514TUP4</accession>
<organism evidence="1 2">
    <name type="scientific">Aeromonas phage PS1</name>
    <dbReference type="NCBI Taxonomy" id="2591406"/>
    <lineage>
        <taxon>Viruses</taxon>
        <taxon>Duplodnaviria</taxon>
        <taxon>Heunggongvirae</taxon>
        <taxon>Uroviricota</taxon>
        <taxon>Caudoviricetes</taxon>
        <taxon>Chimalliviridae</taxon>
        <taxon>Ferozepurvirus</taxon>
        <taxon>Ferozepurvirus PS1</taxon>
    </lineage>
</organism>
<evidence type="ECO:0000313" key="2">
    <source>
        <dbReference type="Proteomes" id="UP000317703"/>
    </source>
</evidence>
<protein>
    <submittedName>
        <fullName evidence="1">Uncharacterized protein</fullName>
    </submittedName>
</protein>
<proteinExistence type="predicted"/>
<sequence>MNRYDERSTTRGETPRSWNKECSYQTGLPYCVAEEATRQLVEI</sequence>
<name>A0A514TUP4_9CAUD</name>
<gene>
    <name evidence="1" type="ORF">PS1_0230</name>
</gene>
<evidence type="ECO:0000313" key="1">
    <source>
        <dbReference type="EMBL" id="QDJ96741.1"/>
    </source>
</evidence>
<reference evidence="1" key="1">
    <citation type="submission" date="2019-06" db="EMBL/GenBank/DDBJ databases">
        <title>Complete genome sequence of Aeromonas hydrophila bacteriophage PS1.</title>
        <authorList>
            <person name="Rai S."/>
            <person name="Tyagi A."/>
            <person name="Kumar N."/>
            <person name="Singh N."/>
        </authorList>
    </citation>
    <scope>NUCLEOTIDE SEQUENCE [LARGE SCALE GENOMIC DNA]</scope>
</reference>
<dbReference type="Proteomes" id="UP000317703">
    <property type="component" value="Segment"/>
</dbReference>